<name>A0AAV2R2A4_MEGNR</name>
<evidence type="ECO:0000313" key="3">
    <source>
        <dbReference type="Proteomes" id="UP001497623"/>
    </source>
</evidence>
<reference evidence="2 3" key="1">
    <citation type="submission" date="2024-05" db="EMBL/GenBank/DDBJ databases">
        <authorList>
            <person name="Wallberg A."/>
        </authorList>
    </citation>
    <scope>NUCLEOTIDE SEQUENCE [LARGE SCALE GENOMIC DNA]</scope>
</reference>
<dbReference type="GO" id="GO:0052810">
    <property type="term" value="F:1-phosphatidylinositol-5-kinase activity"/>
    <property type="evidence" value="ECO:0007669"/>
    <property type="project" value="TreeGrafter"/>
</dbReference>
<accession>A0AAV2R2A4</accession>
<feature type="non-terminal residue" evidence="2">
    <location>
        <position position="117"/>
    </location>
</feature>
<gene>
    <name evidence="2" type="ORF">MNOR_LOCUS18731</name>
</gene>
<organism evidence="2 3">
    <name type="scientific">Meganyctiphanes norvegica</name>
    <name type="common">Northern krill</name>
    <name type="synonym">Thysanopoda norvegica</name>
    <dbReference type="NCBI Taxonomy" id="48144"/>
    <lineage>
        <taxon>Eukaryota</taxon>
        <taxon>Metazoa</taxon>
        <taxon>Ecdysozoa</taxon>
        <taxon>Arthropoda</taxon>
        <taxon>Crustacea</taxon>
        <taxon>Multicrustacea</taxon>
        <taxon>Malacostraca</taxon>
        <taxon>Eumalacostraca</taxon>
        <taxon>Eucarida</taxon>
        <taxon>Euphausiacea</taxon>
        <taxon>Euphausiidae</taxon>
        <taxon>Meganyctiphanes</taxon>
    </lineage>
</organism>
<comment type="caution">
    <text evidence="2">The sequence shown here is derived from an EMBL/GenBank/DDBJ whole genome shotgun (WGS) entry which is preliminary data.</text>
</comment>
<dbReference type="EMBL" id="CAXKWB010013557">
    <property type="protein sequence ID" value="CAL4108164.1"/>
    <property type="molecule type" value="Genomic_DNA"/>
</dbReference>
<dbReference type="Proteomes" id="UP001497623">
    <property type="component" value="Unassembled WGS sequence"/>
</dbReference>
<dbReference type="GO" id="GO:0012506">
    <property type="term" value="C:vesicle membrane"/>
    <property type="evidence" value="ECO:0007669"/>
    <property type="project" value="TreeGrafter"/>
</dbReference>
<dbReference type="PANTHER" id="PTHR46715:SF1">
    <property type="entry name" value="1-PHOSPHATIDYLINOSITOL 3-PHOSPHATE 5-KINASE"/>
    <property type="match status" value="1"/>
</dbReference>
<evidence type="ECO:0000256" key="1">
    <source>
        <dbReference type="SAM" id="MobiDB-lite"/>
    </source>
</evidence>
<dbReference type="GO" id="GO:0000285">
    <property type="term" value="F:1-phosphatidylinositol-3-phosphate 5-kinase activity"/>
    <property type="evidence" value="ECO:0007669"/>
    <property type="project" value="InterPro"/>
</dbReference>
<keyword evidence="3" id="KW-1185">Reference proteome</keyword>
<feature type="non-terminal residue" evidence="2">
    <location>
        <position position="1"/>
    </location>
</feature>
<dbReference type="PANTHER" id="PTHR46715">
    <property type="entry name" value="1-PHOSPHATIDYLINOSITOL 3-PHOSPHATE 5-KINASE"/>
    <property type="match status" value="1"/>
</dbReference>
<sequence length="117" mass="13327">SPFSANEHYLLLSELRIPVVVYGDEPSSIIAHALASTEYDKQLQALRKRFRDSMKDVASLRSTEKGSNCSLDKYGDESDTEETDFSFSLSDSEKSKSTKDPHIELQWNDNHAKFYCK</sequence>
<dbReference type="GO" id="GO:0031410">
    <property type="term" value="C:cytoplasmic vesicle"/>
    <property type="evidence" value="ECO:0007669"/>
    <property type="project" value="TreeGrafter"/>
</dbReference>
<dbReference type="AlphaFoldDB" id="A0AAV2R2A4"/>
<feature type="region of interest" description="Disordered" evidence="1">
    <location>
        <begin position="61"/>
        <end position="102"/>
    </location>
</feature>
<protein>
    <submittedName>
        <fullName evidence="2">Uncharacterized protein</fullName>
    </submittedName>
</protein>
<dbReference type="GO" id="GO:1903426">
    <property type="term" value="P:regulation of reactive oxygen species biosynthetic process"/>
    <property type="evidence" value="ECO:0007669"/>
    <property type="project" value="TreeGrafter"/>
</dbReference>
<evidence type="ECO:0000313" key="2">
    <source>
        <dbReference type="EMBL" id="CAL4108164.1"/>
    </source>
</evidence>
<dbReference type="GO" id="GO:0032438">
    <property type="term" value="P:melanosome organization"/>
    <property type="evidence" value="ECO:0007669"/>
    <property type="project" value="TreeGrafter"/>
</dbReference>
<dbReference type="InterPro" id="IPR043548">
    <property type="entry name" value="PIKfyve"/>
</dbReference>
<feature type="compositionally biased region" description="Basic and acidic residues" evidence="1">
    <location>
        <begin position="91"/>
        <end position="102"/>
    </location>
</feature>
<proteinExistence type="predicted"/>
<dbReference type="GO" id="GO:0090385">
    <property type="term" value="P:phagosome-lysosome fusion"/>
    <property type="evidence" value="ECO:0007669"/>
    <property type="project" value="TreeGrafter"/>
</dbReference>